<dbReference type="PANTHER" id="PTHR43649:SF12">
    <property type="entry name" value="DIACETYLCHITOBIOSE BINDING PROTEIN DASA"/>
    <property type="match status" value="1"/>
</dbReference>
<dbReference type="Proteomes" id="UP000198832">
    <property type="component" value="Unassembled WGS sequence"/>
</dbReference>
<name>A0A1I1K751_9ACTN</name>
<protein>
    <submittedName>
        <fullName evidence="2">Carbohydrate ABC transporter substrate-binding protein, CUT1 family (TC 3.A.1.1.-)</fullName>
    </submittedName>
</protein>
<keyword evidence="1" id="KW-0732">Signal</keyword>
<dbReference type="Pfam" id="PF01547">
    <property type="entry name" value="SBP_bac_1"/>
    <property type="match status" value="1"/>
</dbReference>
<sequence length="438" mass="46412">MSLSRSRVSALAAVAASLTLVATGCGAGSKTSADTAASVECDYKAPSGKTDVNVLAYNSSSVDPYTNTMVKSCTKGDVTVNHQPIDFAGQVQKTTATLAGDTGTYDIIETYSFVIPQLAAEGKLEPLDDLVDEYGDEYGLDAINKNMSGAMTYDGKLYGLPMQAQMLIMAYRKDIFDKLGLKPPTTFAEMIDDAKKIQAAGEVKYPIALPLLASADIVTAYDAALGSLGQNLTDPKTMTANLDSPQSKQALEALLSLKPYMDPQVTTFDQPAVQQQMYNGSAAISIMFSGRMNDLTLPANSQYADKMAFAAPPSVNGGDVLYDTVSVDGWSIPANAKNDKDMLFEMLSSSVSEKASKASLPAAYPARDGMVTDDSMPFAAAANESIAKVPPSEPYPWTAEISNAITPIVANVVLGKTSVQDGMGKMQSEANKILTEYK</sequence>
<dbReference type="InterPro" id="IPR006059">
    <property type="entry name" value="SBP"/>
</dbReference>
<feature type="chain" id="PRO_5011789994" evidence="1">
    <location>
        <begin position="28"/>
        <end position="438"/>
    </location>
</feature>
<dbReference type="EMBL" id="FOLB01000008">
    <property type="protein sequence ID" value="SFC56361.1"/>
    <property type="molecule type" value="Genomic_DNA"/>
</dbReference>
<dbReference type="InterPro" id="IPR050490">
    <property type="entry name" value="Bact_solute-bd_prot1"/>
</dbReference>
<evidence type="ECO:0000256" key="1">
    <source>
        <dbReference type="SAM" id="SignalP"/>
    </source>
</evidence>
<proteinExistence type="predicted"/>
<dbReference type="PROSITE" id="PS51257">
    <property type="entry name" value="PROKAR_LIPOPROTEIN"/>
    <property type="match status" value="1"/>
</dbReference>
<evidence type="ECO:0000313" key="2">
    <source>
        <dbReference type="EMBL" id="SFC56361.1"/>
    </source>
</evidence>
<keyword evidence="3" id="KW-1185">Reference proteome</keyword>
<organism evidence="2 3">
    <name type="scientific">Nocardioides terrae</name>
    <dbReference type="NCBI Taxonomy" id="574651"/>
    <lineage>
        <taxon>Bacteria</taxon>
        <taxon>Bacillati</taxon>
        <taxon>Actinomycetota</taxon>
        <taxon>Actinomycetes</taxon>
        <taxon>Propionibacteriales</taxon>
        <taxon>Nocardioidaceae</taxon>
        <taxon>Nocardioides</taxon>
    </lineage>
</organism>
<dbReference type="STRING" id="574651.SAMN04487968_10811"/>
<dbReference type="AlphaFoldDB" id="A0A1I1K751"/>
<reference evidence="2 3" key="1">
    <citation type="submission" date="2016-10" db="EMBL/GenBank/DDBJ databases">
        <authorList>
            <person name="de Groot N.N."/>
        </authorList>
    </citation>
    <scope>NUCLEOTIDE SEQUENCE [LARGE SCALE GENOMIC DNA]</scope>
    <source>
        <strain evidence="2 3">CGMCC 1.7056</strain>
    </source>
</reference>
<evidence type="ECO:0000313" key="3">
    <source>
        <dbReference type="Proteomes" id="UP000198832"/>
    </source>
</evidence>
<dbReference type="Gene3D" id="3.40.190.10">
    <property type="entry name" value="Periplasmic binding protein-like II"/>
    <property type="match status" value="1"/>
</dbReference>
<accession>A0A1I1K751</accession>
<dbReference type="PANTHER" id="PTHR43649">
    <property type="entry name" value="ARABINOSE-BINDING PROTEIN-RELATED"/>
    <property type="match status" value="1"/>
</dbReference>
<gene>
    <name evidence="2" type="ORF">SAMN04487968_10811</name>
</gene>
<dbReference type="RefSeq" id="WP_091123901.1">
    <property type="nucleotide sequence ID" value="NZ_FOLB01000008.1"/>
</dbReference>
<dbReference type="OrthoDB" id="9766758at2"/>
<dbReference type="SUPFAM" id="SSF53850">
    <property type="entry name" value="Periplasmic binding protein-like II"/>
    <property type="match status" value="1"/>
</dbReference>
<feature type="signal peptide" evidence="1">
    <location>
        <begin position="1"/>
        <end position="27"/>
    </location>
</feature>